<evidence type="ECO:0000313" key="3">
    <source>
        <dbReference type="Proteomes" id="UP000230233"/>
    </source>
</evidence>
<organism evidence="2 3">
    <name type="scientific">Caenorhabditis nigoni</name>
    <dbReference type="NCBI Taxonomy" id="1611254"/>
    <lineage>
        <taxon>Eukaryota</taxon>
        <taxon>Metazoa</taxon>
        <taxon>Ecdysozoa</taxon>
        <taxon>Nematoda</taxon>
        <taxon>Chromadorea</taxon>
        <taxon>Rhabditida</taxon>
        <taxon>Rhabditina</taxon>
        <taxon>Rhabditomorpha</taxon>
        <taxon>Rhabditoidea</taxon>
        <taxon>Rhabditidae</taxon>
        <taxon>Peloderinae</taxon>
        <taxon>Caenorhabditis</taxon>
    </lineage>
</organism>
<dbReference type="Gene3D" id="3.30.70.270">
    <property type="match status" value="1"/>
</dbReference>
<comment type="caution">
    <text evidence="2">The sequence shown here is derived from an EMBL/GenBank/DDBJ whole genome shotgun (WGS) entry which is preliminary data.</text>
</comment>
<evidence type="ECO:0000313" key="2">
    <source>
        <dbReference type="EMBL" id="PIC12549.1"/>
    </source>
</evidence>
<protein>
    <recommendedName>
        <fullName evidence="1">Reverse transcriptase domain-containing protein</fullName>
    </recommendedName>
</protein>
<dbReference type="PROSITE" id="PS50878">
    <property type="entry name" value="RT_POL"/>
    <property type="match status" value="1"/>
</dbReference>
<dbReference type="PRINTS" id="PR01345">
    <property type="entry name" value="CERVTRCPTASE"/>
</dbReference>
<dbReference type="EMBL" id="PDUG01000021">
    <property type="protein sequence ID" value="PIC12549.1"/>
    <property type="molecule type" value="Genomic_DNA"/>
</dbReference>
<dbReference type="OrthoDB" id="5865536at2759"/>
<dbReference type="Pfam" id="PF00078">
    <property type="entry name" value="RVT_1"/>
    <property type="match status" value="1"/>
</dbReference>
<dbReference type="InterPro" id="IPR043502">
    <property type="entry name" value="DNA/RNA_pol_sf"/>
</dbReference>
<dbReference type="InterPro" id="IPR000477">
    <property type="entry name" value="RT_dom"/>
</dbReference>
<keyword evidence="3" id="KW-1185">Reference proteome</keyword>
<sequence>MYDSFLRICHDLIERSVPVKRINSLSRTHAYPVLKLQKQKLRLWRKEGNSTEYKLIASKLKSLLQSEETKTVEKHLSNGNARDFFKYINSRYKNSSDIGVLKDSSNSPVNDDSRKASLFSECFSAVFTTDDGNEPSFPLRTNALMDAPIFDPCTMELMLSKLSPKVNTTPENLPAIFLKKTCTAISIPLSIIFSESYRTACIPHSWKTAIVRPLHKKGAKTDPSNYRPISLTSSVGKVMEKILHKHLISFFNDNSLLTNCQFGFRSNRGTESQLLSYQASLLNNFVSKATTHSVYIDFKKAFDTVSTKKLLQKLTSYGISSEMHNWLCSFLTDRTQQINVNGKLSEEAKVLSGVPQGSVLGPLLFLIFVNDIGDSFASNFLLYADDLKLFSTNADDIENDLEKLEAWCDSWQMSVAPSKCEAISFCHRKRLTNINPTFSINDEILPTVDKIRDLGVILGSGLSFSEHLATTLRKAHQRVNIFFNVLRRSTIDVFVKCFIIYIRPILEYGTIIFSPILKDHIRLLESVQKSFLFRCYSKFNKPYISYFDCLNDCIRLAHLTPNLFFTKPIHCKFETV</sequence>
<dbReference type="PANTHER" id="PTHR33332">
    <property type="entry name" value="REVERSE TRANSCRIPTASE DOMAIN-CONTAINING PROTEIN"/>
    <property type="match status" value="1"/>
</dbReference>
<dbReference type="STRING" id="1611254.A0A2G5SCA6"/>
<dbReference type="Proteomes" id="UP000230233">
    <property type="component" value="Unassembled WGS sequence"/>
</dbReference>
<dbReference type="InterPro" id="IPR043128">
    <property type="entry name" value="Rev_trsase/Diguanyl_cyclase"/>
</dbReference>
<dbReference type="AlphaFoldDB" id="A0A2G5SCA6"/>
<reference evidence="3" key="1">
    <citation type="submission" date="2017-10" db="EMBL/GenBank/DDBJ databases">
        <title>Rapid genome shrinkage in a self-fertile nematode reveals novel sperm competition proteins.</title>
        <authorList>
            <person name="Yin D."/>
            <person name="Schwarz E.M."/>
            <person name="Thomas C.G."/>
            <person name="Felde R.L."/>
            <person name="Korf I.F."/>
            <person name="Cutter A.D."/>
            <person name="Schartner C.M."/>
            <person name="Ralston E.J."/>
            <person name="Meyer B.J."/>
            <person name="Haag E.S."/>
        </authorList>
    </citation>
    <scope>NUCLEOTIDE SEQUENCE [LARGE SCALE GENOMIC DNA]</scope>
    <source>
        <strain evidence="3">JU1422</strain>
    </source>
</reference>
<proteinExistence type="predicted"/>
<evidence type="ECO:0000259" key="1">
    <source>
        <dbReference type="PROSITE" id="PS50878"/>
    </source>
</evidence>
<accession>A0A2G5SCA6</accession>
<feature type="domain" description="Reverse transcriptase" evidence="1">
    <location>
        <begin position="195"/>
        <end position="458"/>
    </location>
</feature>
<dbReference type="CDD" id="cd01650">
    <property type="entry name" value="RT_nLTR_like"/>
    <property type="match status" value="1"/>
</dbReference>
<name>A0A2G5SCA6_9PELO</name>
<gene>
    <name evidence="2" type="ORF">B9Z55_028327</name>
</gene>
<dbReference type="SUPFAM" id="SSF56672">
    <property type="entry name" value="DNA/RNA polymerases"/>
    <property type="match status" value="1"/>
</dbReference>